<evidence type="ECO:0000256" key="3">
    <source>
        <dbReference type="ARBA" id="ARBA00023098"/>
    </source>
</evidence>
<keyword evidence="6" id="KW-0812">Transmembrane</keyword>
<dbReference type="PROSITE" id="PS51635">
    <property type="entry name" value="PNPLA"/>
    <property type="match status" value="1"/>
</dbReference>
<dbReference type="PANTHER" id="PTHR24185">
    <property type="entry name" value="CALCIUM-INDEPENDENT PHOSPHOLIPASE A2-GAMMA"/>
    <property type="match status" value="1"/>
</dbReference>
<proteinExistence type="predicted"/>
<keyword evidence="6" id="KW-1133">Transmembrane helix</keyword>
<evidence type="ECO:0000256" key="1">
    <source>
        <dbReference type="ARBA" id="ARBA00022801"/>
    </source>
</evidence>
<feature type="region of interest" description="Disordered" evidence="5">
    <location>
        <begin position="410"/>
        <end position="433"/>
    </location>
</feature>
<dbReference type="Gene3D" id="3.40.1090.10">
    <property type="entry name" value="Cytosolic phospholipase A2 catalytic domain"/>
    <property type="match status" value="1"/>
</dbReference>
<sequence length="1104" mass="122711">MYPDKMDDKPLCLLALDGGGIRGLSELLILEQIMGRIKHDLDMTDDPLPADFFDLIGGTSTGGLIALLLGRVRLSVPEARKEYVQIAKEIFSVKTYLESNMFDGRKLEEAVRSLLKRHLGNGEEKMLDRSKISCKTFVCAVPQQDVRARAGPTLFRTYNIRNNPTFNCTIWEACRATSAAPTYFDPINIGDEGEQETFLDAGLGYNNPIEQVIEEARLIFPGRRIACVVSIGTGLARVIKFPSFPKTSPLKLIEALKKMATESDTTAERVQKRFRNTKDTYLRFSVDRGLDDIKLEEWETLGEVRTYTTGYLKQDTVSSRIDTVVMALLASKVGPGQRDSTALVQICGSQSAEIDGSQRQPTEPLPRAQMRDGLESREVMDDPLQTTTSTGEPLPKRDKLGEELEQVMADAKKEEDQPATKNNDAVHGPSVSGPVRAAVMDRQDSGNVETGTGQSSGGLTEGDAQIYEVVGVRMVTSDSKLDWEDTPTEKSDRSNPEWADNTSSTNPGYAESIFSRGMSKTTAFSDPASDYVKPAREVLVEFFLEDAELYPLLTSAAADGNIEIDRLSRNFGRLLDAYSRELLDLAITPLQREAAKFVRTSCPYVTRALEIRLDSYFRGSQRRPEPGEATELRLVAEERVNAFLETQQNMDSSAPGSALTPNKEDHLHRSEDALDENRDPVDEAFDEDSIVNALAQVKQFLGTGIPIQNLRKGLRRFVLPSSRGAEHGEVPDKPAAVQDQIPPRQEAGEVLRLQVCASAFHSLPEFIDRLFDRLGKTREPPLREGLTRARWKCRCGAKLFDDFTELVPGSIQELEAQLESDNGARQGSSISAVGELLGSALNSLLTWAADQLPRQLTPLNTSSGSIIPMHNLGQASTVAPPEEGTSHLLLCINTGSQTTLHQKRIEQISTDRELFFFLRELYCNYRKPRTWFTLRSLRRLSMSNFTVDLSNSVEAGEHDIDCNGSCVCLPPKVKIGPEYECDPAPRTKPNKIPPIGRKRLTHNFRNPSCIDAKQTTIYAQLPKRVCGELRATSKQEVEGWGIHFEEGWHWRTIFVITAVFLLSFSFVFGIVWSVTRSDIQGAFAVSSFWLSFGAILLGFLAVWS</sequence>
<feature type="region of interest" description="Disordered" evidence="5">
    <location>
        <begin position="647"/>
        <end position="666"/>
    </location>
</feature>
<name>A0AAN6XUY6_9PEZI</name>
<keyword evidence="1 4" id="KW-0378">Hydrolase</keyword>
<feature type="active site" description="Proton acceptor" evidence="4">
    <location>
        <position position="200"/>
    </location>
</feature>
<dbReference type="InterPro" id="IPR016035">
    <property type="entry name" value="Acyl_Trfase/lysoPLipase"/>
</dbReference>
<dbReference type="EMBL" id="MU858472">
    <property type="protein sequence ID" value="KAK4206206.1"/>
    <property type="molecule type" value="Genomic_DNA"/>
</dbReference>
<dbReference type="GO" id="GO:0016042">
    <property type="term" value="P:lipid catabolic process"/>
    <property type="evidence" value="ECO:0007669"/>
    <property type="project" value="UniProtKB-UniRule"/>
</dbReference>
<dbReference type="Proteomes" id="UP001301769">
    <property type="component" value="Unassembled WGS sequence"/>
</dbReference>
<evidence type="ECO:0000259" key="7">
    <source>
        <dbReference type="PROSITE" id="PS51635"/>
    </source>
</evidence>
<dbReference type="Pfam" id="PF01734">
    <property type="entry name" value="Patatin"/>
    <property type="match status" value="1"/>
</dbReference>
<dbReference type="InterPro" id="IPR002641">
    <property type="entry name" value="PNPLA_dom"/>
</dbReference>
<feature type="compositionally biased region" description="Basic and acidic residues" evidence="5">
    <location>
        <begin position="369"/>
        <end position="380"/>
    </location>
</feature>
<keyword evidence="2 4" id="KW-0442">Lipid degradation</keyword>
<reference evidence="8" key="1">
    <citation type="journal article" date="2023" name="Mol. Phylogenet. Evol.">
        <title>Genome-scale phylogeny and comparative genomics of the fungal order Sordariales.</title>
        <authorList>
            <person name="Hensen N."/>
            <person name="Bonometti L."/>
            <person name="Westerberg I."/>
            <person name="Brannstrom I.O."/>
            <person name="Guillou S."/>
            <person name="Cros-Aarteil S."/>
            <person name="Calhoun S."/>
            <person name="Haridas S."/>
            <person name="Kuo A."/>
            <person name="Mondo S."/>
            <person name="Pangilinan J."/>
            <person name="Riley R."/>
            <person name="LaButti K."/>
            <person name="Andreopoulos B."/>
            <person name="Lipzen A."/>
            <person name="Chen C."/>
            <person name="Yan M."/>
            <person name="Daum C."/>
            <person name="Ng V."/>
            <person name="Clum A."/>
            <person name="Steindorff A."/>
            <person name="Ohm R.A."/>
            <person name="Martin F."/>
            <person name="Silar P."/>
            <person name="Natvig D.O."/>
            <person name="Lalanne C."/>
            <person name="Gautier V."/>
            <person name="Ament-Velasquez S.L."/>
            <person name="Kruys A."/>
            <person name="Hutchinson M.I."/>
            <person name="Powell A.J."/>
            <person name="Barry K."/>
            <person name="Miller A.N."/>
            <person name="Grigoriev I.V."/>
            <person name="Debuchy R."/>
            <person name="Gladieux P."/>
            <person name="Hiltunen Thoren M."/>
            <person name="Johannesson H."/>
        </authorList>
    </citation>
    <scope>NUCLEOTIDE SEQUENCE</scope>
    <source>
        <strain evidence="8">PSN293</strain>
    </source>
</reference>
<feature type="transmembrane region" description="Helical" evidence="6">
    <location>
        <begin position="1081"/>
        <end position="1103"/>
    </location>
</feature>
<reference evidence="8" key="2">
    <citation type="submission" date="2023-05" db="EMBL/GenBank/DDBJ databases">
        <authorList>
            <consortium name="Lawrence Berkeley National Laboratory"/>
            <person name="Steindorff A."/>
            <person name="Hensen N."/>
            <person name="Bonometti L."/>
            <person name="Westerberg I."/>
            <person name="Brannstrom I.O."/>
            <person name="Guillou S."/>
            <person name="Cros-Aarteil S."/>
            <person name="Calhoun S."/>
            <person name="Haridas S."/>
            <person name="Kuo A."/>
            <person name="Mondo S."/>
            <person name="Pangilinan J."/>
            <person name="Riley R."/>
            <person name="Labutti K."/>
            <person name="Andreopoulos B."/>
            <person name="Lipzen A."/>
            <person name="Chen C."/>
            <person name="Yanf M."/>
            <person name="Daum C."/>
            <person name="Ng V."/>
            <person name="Clum A."/>
            <person name="Ohm R."/>
            <person name="Martin F."/>
            <person name="Silar P."/>
            <person name="Natvig D."/>
            <person name="Lalanne C."/>
            <person name="Gautier V."/>
            <person name="Ament-Velasquez S.L."/>
            <person name="Kruys A."/>
            <person name="Hutchinson M.I."/>
            <person name="Powell A.J."/>
            <person name="Barry K."/>
            <person name="Miller A.N."/>
            <person name="Grigoriev I.V."/>
            <person name="Debuchy R."/>
            <person name="Gladieux P."/>
            <person name="Thoren M.H."/>
            <person name="Johannesson H."/>
        </authorList>
    </citation>
    <scope>NUCLEOTIDE SEQUENCE</scope>
    <source>
        <strain evidence="8">PSN293</strain>
    </source>
</reference>
<evidence type="ECO:0000256" key="6">
    <source>
        <dbReference type="SAM" id="Phobius"/>
    </source>
</evidence>
<feature type="compositionally biased region" description="Basic and acidic residues" evidence="5">
    <location>
        <begin position="479"/>
        <end position="495"/>
    </location>
</feature>
<feature type="transmembrane region" description="Helical" evidence="6">
    <location>
        <begin position="1053"/>
        <end position="1074"/>
    </location>
</feature>
<dbReference type="GO" id="GO:0019369">
    <property type="term" value="P:arachidonate metabolic process"/>
    <property type="evidence" value="ECO:0007669"/>
    <property type="project" value="TreeGrafter"/>
</dbReference>
<protein>
    <recommendedName>
        <fullName evidence="7">PNPLA domain-containing protein</fullName>
    </recommendedName>
</protein>
<gene>
    <name evidence="8" type="ORF">QBC37DRAFT_435279</name>
</gene>
<evidence type="ECO:0000313" key="9">
    <source>
        <dbReference type="Proteomes" id="UP001301769"/>
    </source>
</evidence>
<feature type="short sequence motif" description="GXGXXG" evidence="4">
    <location>
        <begin position="18"/>
        <end position="23"/>
    </location>
</feature>
<feature type="region of interest" description="Disordered" evidence="5">
    <location>
        <begin position="351"/>
        <end position="398"/>
    </location>
</feature>
<evidence type="ECO:0000256" key="5">
    <source>
        <dbReference type="SAM" id="MobiDB-lite"/>
    </source>
</evidence>
<evidence type="ECO:0000256" key="4">
    <source>
        <dbReference type="PROSITE-ProRule" id="PRU01161"/>
    </source>
</evidence>
<keyword evidence="6" id="KW-0472">Membrane</keyword>
<feature type="compositionally biased region" description="Polar residues" evidence="5">
    <location>
        <begin position="351"/>
        <end position="361"/>
    </location>
</feature>
<feature type="active site" description="Nucleophile" evidence="4">
    <location>
        <position position="60"/>
    </location>
</feature>
<dbReference type="AlphaFoldDB" id="A0AAN6XUY6"/>
<dbReference type="SUPFAM" id="SSF52151">
    <property type="entry name" value="FabD/lysophospholipase-like"/>
    <property type="match status" value="1"/>
</dbReference>
<feature type="region of interest" description="Disordered" evidence="5">
    <location>
        <begin position="478"/>
        <end position="512"/>
    </location>
</feature>
<keyword evidence="3 4" id="KW-0443">Lipid metabolism</keyword>
<comment type="caution">
    <text evidence="8">The sequence shown here is derived from an EMBL/GenBank/DDBJ whole genome shotgun (WGS) entry which is preliminary data.</text>
</comment>
<organism evidence="8 9">
    <name type="scientific">Rhypophila decipiens</name>
    <dbReference type="NCBI Taxonomy" id="261697"/>
    <lineage>
        <taxon>Eukaryota</taxon>
        <taxon>Fungi</taxon>
        <taxon>Dikarya</taxon>
        <taxon>Ascomycota</taxon>
        <taxon>Pezizomycotina</taxon>
        <taxon>Sordariomycetes</taxon>
        <taxon>Sordariomycetidae</taxon>
        <taxon>Sordariales</taxon>
        <taxon>Naviculisporaceae</taxon>
        <taxon>Rhypophila</taxon>
    </lineage>
</organism>
<accession>A0AAN6XUY6</accession>
<dbReference type="GO" id="GO:0046486">
    <property type="term" value="P:glycerolipid metabolic process"/>
    <property type="evidence" value="ECO:0007669"/>
    <property type="project" value="UniProtKB-ARBA"/>
</dbReference>
<feature type="short sequence motif" description="GXSXG" evidence="4">
    <location>
        <begin position="58"/>
        <end position="62"/>
    </location>
</feature>
<keyword evidence="9" id="KW-1185">Reference proteome</keyword>
<dbReference type="CDD" id="cd07216">
    <property type="entry name" value="Pat17_PNPLA8_PNPLA9_like3"/>
    <property type="match status" value="1"/>
</dbReference>
<feature type="domain" description="PNPLA" evidence="7">
    <location>
        <begin position="14"/>
        <end position="213"/>
    </location>
</feature>
<evidence type="ECO:0000256" key="2">
    <source>
        <dbReference type="ARBA" id="ARBA00022963"/>
    </source>
</evidence>
<comment type="caution">
    <text evidence="4">Lacks conserved residue(s) required for the propagation of feature annotation.</text>
</comment>
<dbReference type="GO" id="GO:0016020">
    <property type="term" value="C:membrane"/>
    <property type="evidence" value="ECO:0007669"/>
    <property type="project" value="TreeGrafter"/>
</dbReference>
<dbReference type="GO" id="GO:0047499">
    <property type="term" value="F:calcium-independent phospholipase A2 activity"/>
    <property type="evidence" value="ECO:0007669"/>
    <property type="project" value="TreeGrafter"/>
</dbReference>
<feature type="region of interest" description="Disordered" evidence="5">
    <location>
        <begin position="444"/>
        <end position="463"/>
    </location>
</feature>
<dbReference type="PANTHER" id="PTHR24185:SF1">
    <property type="entry name" value="CALCIUM-INDEPENDENT PHOSPHOLIPASE A2-GAMMA"/>
    <property type="match status" value="1"/>
</dbReference>
<evidence type="ECO:0000313" key="8">
    <source>
        <dbReference type="EMBL" id="KAK4206206.1"/>
    </source>
</evidence>